<proteinExistence type="predicted"/>
<dbReference type="Gene3D" id="2.60.40.1280">
    <property type="match status" value="1"/>
</dbReference>
<dbReference type="KEGG" id="lac:LBA0036"/>
<dbReference type="HOGENOM" id="CLU_048254_0_0_9"/>
<gene>
    <name evidence="10" type="ordered locus">LBA0036</name>
</gene>
<keyword evidence="2" id="KW-0134">Cell wall</keyword>
<feature type="compositionally biased region" description="Basic residues" evidence="6">
    <location>
        <begin position="388"/>
        <end position="397"/>
    </location>
</feature>
<keyword evidence="7" id="KW-0812">Transmembrane</keyword>
<dbReference type="NCBIfam" id="TIGR01167">
    <property type="entry name" value="LPXTG_anchor"/>
    <property type="match status" value="1"/>
</dbReference>
<comment type="subcellular location">
    <subcellularLocation>
        <location evidence="1">Secreted</location>
        <location evidence="1">Cell wall</location>
    </subcellularLocation>
</comment>
<feature type="transmembrane region" description="Helical" evidence="7">
    <location>
        <begin position="412"/>
        <end position="430"/>
    </location>
</feature>
<dbReference type="InterPro" id="IPR019931">
    <property type="entry name" value="LPXTG_anchor"/>
</dbReference>
<evidence type="ECO:0000256" key="4">
    <source>
        <dbReference type="ARBA" id="ARBA00022729"/>
    </source>
</evidence>
<dbReference type="OrthoDB" id="2314064at2"/>
<feature type="signal peptide" evidence="8">
    <location>
        <begin position="1"/>
        <end position="25"/>
    </location>
</feature>
<dbReference type="Proteomes" id="UP000006381">
    <property type="component" value="Chromosome"/>
</dbReference>
<keyword evidence="4 8" id="KW-0732">Signal</keyword>
<dbReference type="GO" id="GO:0007155">
    <property type="term" value="P:cell adhesion"/>
    <property type="evidence" value="ECO:0007669"/>
    <property type="project" value="InterPro"/>
</dbReference>
<protein>
    <recommendedName>
        <fullName evidence="9">Gram-positive cocci surface proteins LPxTG domain-containing protein</fullName>
    </recommendedName>
</protein>
<keyword evidence="11" id="KW-1185">Reference proteome</keyword>
<evidence type="ECO:0000256" key="1">
    <source>
        <dbReference type="ARBA" id="ARBA00004191"/>
    </source>
</evidence>
<evidence type="ECO:0000256" key="2">
    <source>
        <dbReference type="ARBA" id="ARBA00022512"/>
    </source>
</evidence>
<dbReference type="BioCyc" id="LACI272621:G1G49-34-MONOMER"/>
<dbReference type="STRING" id="272621.LBA0036"/>
<dbReference type="InterPro" id="IPR011252">
    <property type="entry name" value="Fibrogen-bd_dom1"/>
</dbReference>
<dbReference type="RefSeq" id="WP_003549299.1">
    <property type="nucleotide sequence ID" value="NC_006814.3"/>
</dbReference>
<accession>Q5FMY3</accession>
<evidence type="ECO:0000256" key="7">
    <source>
        <dbReference type="SAM" id="Phobius"/>
    </source>
</evidence>
<dbReference type="PATRIC" id="fig|272621.13.peg.34"/>
<evidence type="ECO:0000256" key="6">
    <source>
        <dbReference type="SAM" id="MobiDB-lite"/>
    </source>
</evidence>
<dbReference type="AlphaFoldDB" id="Q5FMY3"/>
<dbReference type="SUPFAM" id="SSF49401">
    <property type="entry name" value="Bacterial adhesins"/>
    <property type="match status" value="1"/>
</dbReference>
<evidence type="ECO:0000256" key="3">
    <source>
        <dbReference type="ARBA" id="ARBA00022525"/>
    </source>
</evidence>
<feature type="region of interest" description="Disordered" evidence="6">
    <location>
        <begin position="382"/>
        <end position="402"/>
    </location>
</feature>
<keyword evidence="7" id="KW-1133">Transmembrane helix</keyword>
<feature type="chain" id="PRO_5004256281" description="Gram-positive cocci surface proteins LPxTG domain-containing protein" evidence="8">
    <location>
        <begin position="26"/>
        <end position="435"/>
    </location>
</feature>
<evidence type="ECO:0000256" key="8">
    <source>
        <dbReference type="SAM" id="SignalP"/>
    </source>
</evidence>
<evidence type="ECO:0000313" key="11">
    <source>
        <dbReference type="Proteomes" id="UP000006381"/>
    </source>
</evidence>
<dbReference type="InterPro" id="IPR008966">
    <property type="entry name" value="Adhesion_dom_sf"/>
</dbReference>
<organism evidence="11">
    <name type="scientific">Lactobacillus acidophilus (strain ATCC 700396 / NCK56 / N2 / NCFM)</name>
    <dbReference type="NCBI Taxonomy" id="272621"/>
    <lineage>
        <taxon>Bacteria</taxon>
        <taxon>Bacillati</taxon>
        <taxon>Bacillota</taxon>
        <taxon>Bacilli</taxon>
        <taxon>Lactobacillales</taxon>
        <taxon>Lactobacillaceae</taxon>
        <taxon>Lactobacillus</taxon>
    </lineage>
</organism>
<sequence>MKKFLIGIVFGIALFLTQKTNITYAANLSDNFTQILIDNDQNNLLNNSEIAHISVKFNDQKNKFTKDSTMFILLNSNKKDVHVQALNEVKKLIIKDDTGEAYQVGKYIVKNNQVQVIFDKNIEKFENISGQIDFDIQISNETTSNQFIQIEAGEINEKIYVSSRPQVNKNVVTEISGKYNSDKNKIAWEIKINSENKSELQIFNTIENQNIDQDTLKIKIDGNLIKLNKNNIEFNKGLKLKLVGKDIVITYITSASEVSSVLNIVRVIEDNENQNVTSAKVQVNDIVNIDGKFNQTSTNKKQREKKISKFFSNLAKLIIDKKQEKTDQNNDEKSQFELAQSTALANAKSTKHDMVVSSKTPSLDDTFEHNIDDKEVKETINESIPNTKKAHSKKHSANKSNLPKTGEDNIELFFSIVGTIFLSISAIFFYKKSRK</sequence>
<dbReference type="EMBL" id="CP000033">
    <property type="protein sequence ID" value="AAV41941.1"/>
    <property type="molecule type" value="Genomic_DNA"/>
</dbReference>
<dbReference type="eggNOG" id="ENOG5030A1D">
    <property type="taxonomic scope" value="Bacteria"/>
</dbReference>
<keyword evidence="3" id="KW-0964">Secreted</keyword>
<name>Q5FMY3_LACAC</name>
<evidence type="ECO:0000313" key="10">
    <source>
        <dbReference type="EMBL" id="AAV41941.1"/>
    </source>
</evidence>
<evidence type="ECO:0000256" key="5">
    <source>
        <dbReference type="ARBA" id="ARBA00023088"/>
    </source>
</evidence>
<dbReference type="Pfam" id="PF00746">
    <property type="entry name" value="Gram_pos_anchor"/>
    <property type="match status" value="1"/>
</dbReference>
<reference evidence="10 11" key="1">
    <citation type="journal article" date="2005" name="Proc. Natl. Acad. Sci. U.S.A.">
        <title>Complete genome sequence of the probiotic lactic acid bacterium Lactobacillus acidophilus NCFM.</title>
        <authorList>
            <person name="Altermann E."/>
            <person name="Russell W.M."/>
            <person name="Azcarate-Peril M.A."/>
            <person name="Barrangou R."/>
            <person name="Buck B.L."/>
            <person name="McAuliffe O."/>
            <person name="Souther N."/>
            <person name="Dobson A."/>
            <person name="Duong T."/>
            <person name="Callanan M."/>
            <person name="Lick S."/>
            <person name="Hamrick A."/>
            <person name="Cano R."/>
            <person name="Klaenhammer T.R."/>
        </authorList>
    </citation>
    <scope>NUCLEOTIDE SEQUENCE [LARGE SCALE GENOMIC DNA]</scope>
    <source>
        <strain evidence="11">ATCC 700396 / NCK56 / N2 / NCFM</strain>
    </source>
</reference>
<feature type="domain" description="Gram-positive cocci surface proteins LPxTG" evidence="9">
    <location>
        <begin position="402"/>
        <end position="435"/>
    </location>
</feature>
<dbReference type="PROSITE" id="PS50847">
    <property type="entry name" value="GRAM_POS_ANCHORING"/>
    <property type="match status" value="1"/>
</dbReference>
<keyword evidence="5" id="KW-0572">Peptidoglycan-anchor</keyword>
<evidence type="ECO:0000259" key="9">
    <source>
        <dbReference type="PROSITE" id="PS50847"/>
    </source>
</evidence>
<keyword evidence="7" id="KW-0472">Membrane</keyword>